<feature type="transmembrane region" description="Helical" evidence="2">
    <location>
        <begin position="70"/>
        <end position="90"/>
    </location>
</feature>
<evidence type="ECO:0000256" key="2">
    <source>
        <dbReference type="SAM" id="Phobius"/>
    </source>
</evidence>
<sequence length="225" mass="25199">MWLLFAGAAIGVGGAITWLNDRRRQRLQCVGDDAVVSSELSPSLGNESENDEGPCGIDAQPRRRLSSSTVAAVAIALGSLMAVAGGTLLATRQMRSGCKRHRLARGGPPRIPLRDLVRFREQQWYLEELENARDGDPNAMLRLAKMYLYGQGCTRSINMAQEWLRRARAGGVYCTLDELLTAEDLEPMRRHSRASTRELQQQLDRRHYHSHPLNHYLPSAALEKH</sequence>
<reference evidence="3" key="1">
    <citation type="journal article" date="2021" name="Proc. Natl. Acad. Sci. U.S.A.">
        <title>Three genomes in the algal genus Volvox reveal the fate of a haploid sex-determining region after a transition to homothallism.</title>
        <authorList>
            <person name="Yamamoto K."/>
            <person name="Hamaji T."/>
            <person name="Kawai-Toyooka H."/>
            <person name="Matsuzaki R."/>
            <person name="Takahashi F."/>
            <person name="Nishimura Y."/>
            <person name="Kawachi M."/>
            <person name="Noguchi H."/>
            <person name="Minakuchi Y."/>
            <person name="Umen J.G."/>
            <person name="Toyoda A."/>
            <person name="Nozaki H."/>
        </authorList>
    </citation>
    <scope>NUCLEOTIDE SEQUENCE</scope>
    <source>
        <strain evidence="3">NIES-3780</strain>
    </source>
</reference>
<keyword evidence="2" id="KW-1133">Transmembrane helix</keyword>
<evidence type="ECO:0008006" key="5">
    <source>
        <dbReference type="Google" id="ProtNLM"/>
    </source>
</evidence>
<evidence type="ECO:0000313" key="4">
    <source>
        <dbReference type="Proteomes" id="UP000747399"/>
    </source>
</evidence>
<protein>
    <recommendedName>
        <fullName evidence="5">Sel1 repeat family protein</fullName>
    </recommendedName>
</protein>
<accession>A0A8J4F3Q7</accession>
<dbReference type="SUPFAM" id="SSF81901">
    <property type="entry name" value="HCP-like"/>
    <property type="match status" value="1"/>
</dbReference>
<dbReference type="Gene3D" id="1.25.40.10">
    <property type="entry name" value="Tetratricopeptide repeat domain"/>
    <property type="match status" value="1"/>
</dbReference>
<dbReference type="Pfam" id="PF08238">
    <property type="entry name" value="Sel1"/>
    <property type="match status" value="1"/>
</dbReference>
<evidence type="ECO:0000256" key="1">
    <source>
        <dbReference type="SAM" id="MobiDB-lite"/>
    </source>
</evidence>
<keyword evidence="2" id="KW-0472">Membrane</keyword>
<dbReference type="EMBL" id="BNCO01000036">
    <property type="protein sequence ID" value="GIL59806.1"/>
    <property type="molecule type" value="Genomic_DNA"/>
</dbReference>
<evidence type="ECO:0000313" key="3">
    <source>
        <dbReference type="EMBL" id="GIL59806.1"/>
    </source>
</evidence>
<name>A0A8J4F3Q7_9CHLO</name>
<proteinExistence type="predicted"/>
<keyword evidence="4" id="KW-1185">Reference proteome</keyword>
<dbReference type="InterPro" id="IPR006597">
    <property type="entry name" value="Sel1-like"/>
</dbReference>
<organism evidence="3 4">
    <name type="scientific">Volvox africanus</name>
    <dbReference type="NCBI Taxonomy" id="51714"/>
    <lineage>
        <taxon>Eukaryota</taxon>
        <taxon>Viridiplantae</taxon>
        <taxon>Chlorophyta</taxon>
        <taxon>core chlorophytes</taxon>
        <taxon>Chlorophyceae</taxon>
        <taxon>CS clade</taxon>
        <taxon>Chlamydomonadales</taxon>
        <taxon>Volvocaceae</taxon>
        <taxon>Volvox</taxon>
    </lineage>
</organism>
<dbReference type="InterPro" id="IPR011990">
    <property type="entry name" value="TPR-like_helical_dom_sf"/>
</dbReference>
<feature type="region of interest" description="Disordered" evidence="1">
    <location>
        <begin position="38"/>
        <end position="62"/>
    </location>
</feature>
<dbReference type="SMART" id="SM00671">
    <property type="entry name" value="SEL1"/>
    <property type="match status" value="1"/>
</dbReference>
<keyword evidence="2" id="KW-0812">Transmembrane</keyword>
<comment type="caution">
    <text evidence="3">The sequence shown here is derived from an EMBL/GenBank/DDBJ whole genome shotgun (WGS) entry which is preliminary data.</text>
</comment>
<feature type="compositionally biased region" description="Polar residues" evidence="1">
    <location>
        <begin position="38"/>
        <end position="47"/>
    </location>
</feature>
<dbReference type="Proteomes" id="UP000747399">
    <property type="component" value="Unassembled WGS sequence"/>
</dbReference>
<gene>
    <name evidence="3" type="ORF">Vafri_14525</name>
</gene>
<dbReference type="AlphaFoldDB" id="A0A8J4F3Q7"/>